<accession>A0ABX1T450</accession>
<dbReference type="SUPFAM" id="SSF69189">
    <property type="entry name" value="Penicillin-binding protein associated domain"/>
    <property type="match status" value="1"/>
</dbReference>
<dbReference type="RefSeq" id="WP_169036514.1">
    <property type="nucleotide sequence ID" value="NZ_LANA01000002.1"/>
</dbReference>
<dbReference type="Pfam" id="PF00768">
    <property type="entry name" value="Peptidase_S11"/>
    <property type="match status" value="1"/>
</dbReference>
<feature type="domain" description="Peptidase S11 D-Ala-D-Ala carboxypeptidase A C-terminal" evidence="15">
    <location>
        <begin position="274"/>
        <end position="364"/>
    </location>
</feature>
<comment type="pathway">
    <text evidence="2">Cell wall biogenesis; peptidoglycan biosynthesis.</text>
</comment>
<dbReference type="InterPro" id="IPR001967">
    <property type="entry name" value="Peptidase_S11_N"/>
</dbReference>
<dbReference type="InterPro" id="IPR037167">
    <property type="entry name" value="Peptidase_S11_C_sf"/>
</dbReference>
<evidence type="ECO:0000256" key="14">
    <source>
        <dbReference type="SAM" id="SignalP"/>
    </source>
</evidence>
<reference evidence="16 17" key="1">
    <citation type="submission" date="2019-07" db="EMBL/GenBank/DDBJ databases">
        <title>SAR11 Genome Evolution.</title>
        <authorList>
            <person name="Giovannoni S."/>
        </authorList>
    </citation>
    <scope>NUCLEOTIDE SEQUENCE [LARGE SCALE GENOMIC DNA]</scope>
    <source>
        <strain evidence="16 17">HTCC9565</strain>
    </source>
</reference>
<keyword evidence="17" id="KW-1185">Reference proteome</keyword>
<dbReference type="EC" id="3.4.16.4" evidence="4"/>
<name>A0ABX1T450_PELUQ</name>
<evidence type="ECO:0000256" key="6">
    <source>
        <dbReference type="ARBA" id="ARBA00022670"/>
    </source>
</evidence>
<protein>
    <recommendedName>
        <fullName evidence="4">serine-type D-Ala-D-Ala carboxypeptidase</fullName>
        <ecNumber evidence="4">3.4.16.4</ecNumber>
    </recommendedName>
</protein>
<comment type="catalytic activity">
    <reaction evidence="12">
        <text>Preferential cleavage: (Ac)2-L-Lys-D-Ala-|-D-Ala. Also transpeptidation of peptidyl-alanyl moieties that are N-acyl substituents of D-alanine.</text>
        <dbReference type="EC" id="3.4.16.4"/>
    </reaction>
</comment>
<evidence type="ECO:0000256" key="2">
    <source>
        <dbReference type="ARBA" id="ARBA00004752"/>
    </source>
</evidence>
<dbReference type="Pfam" id="PF07943">
    <property type="entry name" value="PBP5_C"/>
    <property type="match status" value="1"/>
</dbReference>
<evidence type="ECO:0000256" key="1">
    <source>
        <dbReference type="ARBA" id="ARBA00003217"/>
    </source>
</evidence>
<evidence type="ECO:0000256" key="8">
    <source>
        <dbReference type="ARBA" id="ARBA00022801"/>
    </source>
</evidence>
<gene>
    <name evidence="16" type="ORF">VP91_00011720</name>
</gene>
<evidence type="ECO:0000256" key="12">
    <source>
        <dbReference type="ARBA" id="ARBA00034000"/>
    </source>
</evidence>
<keyword evidence="10" id="KW-0573">Peptidoglycan synthesis</keyword>
<dbReference type="PANTHER" id="PTHR21581">
    <property type="entry name" value="D-ALANYL-D-ALANINE CARBOXYPEPTIDASE"/>
    <property type="match status" value="1"/>
</dbReference>
<comment type="similarity">
    <text evidence="3 13">Belongs to the peptidase S11 family.</text>
</comment>
<dbReference type="InterPro" id="IPR015956">
    <property type="entry name" value="Peniciliin-bd_prot_C_sf"/>
</dbReference>
<keyword evidence="11" id="KW-0961">Cell wall biogenesis/degradation</keyword>
<proteinExistence type="inferred from homology"/>
<sequence length="383" mass="42558">MIKIKFLTILITLLLTLSSKAAFEISARTAILQDFLSGEILYEKEPDKSIYPASMTKIMTAIIAFDLIKSGDLNLNDKFLVSENAWRLSSAGYSSMFIMVGDEVSVENLLKGIIIASGNDACIALAEGIAGTEDEFAIMMTSKAKEIGMDNTNFANSSGINHPDNVSTVKDIMIMSNYLIKKFPEEYKYFSEKEFTWDRTGGDPISQGNRNPLLYKSLGADGIKTGYLAVEKYSLASSVYRKGRRLIAVGSGFNTKNDRSRESAKLLTWGLTSFDLIEIAKTSTPIGQVDVWLGKKSTVGVYVKESIYKTIPKARKKNLKVSILYNGPIQAPIKKDAIVGKLKVSYKNELIKEYDLFAIEDVKKLNVFSRLMKSINFLIWGDV</sequence>
<dbReference type="Gene3D" id="2.60.410.10">
    <property type="entry name" value="D-Ala-D-Ala carboxypeptidase, C-terminal domain"/>
    <property type="match status" value="1"/>
</dbReference>
<evidence type="ECO:0000256" key="5">
    <source>
        <dbReference type="ARBA" id="ARBA00022645"/>
    </source>
</evidence>
<evidence type="ECO:0000313" key="17">
    <source>
        <dbReference type="Proteomes" id="UP001166004"/>
    </source>
</evidence>
<keyword evidence="9" id="KW-0133">Cell shape</keyword>
<evidence type="ECO:0000256" key="11">
    <source>
        <dbReference type="ARBA" id="ARBA00023316"/>
    </source>
</evidence>
<dbReference type="SUPFAM" id="SSF56601">
    <property type="entry name" value="beta-lactamase/transpeptidase-like"/>
    <property type="match status" value="1"/>
</dbReference>
<keyword evidence="5 16" id="KW-0121">Carboxypeptidase</keyword>
<keyword evidence="7 14" id="KW-0732">Signal</keyword>
<evidence type="ECO:0000256" key="4">
    <source>
        <dbReference type="ARBA" id="ARBA00012448"/>
    </source>
</evidence>
<dbReference type="PRINTS" id="PR00725">
    <property type="entry name" value="DADACBPTASE1"/>
</dbReference>
<keyword evidence="8" id="KW-0378">Hydrolase</keyword>
<comment type="caution">
    <text evidence="16">The sequence shown here is derived from an EMBL/GenBank/DDBJ whole genome shotgun (WGS) entry which is preliminary data.</text>
</comment>
<feature type="chain" id="PRO_5046207246" description="serine-type D-Ala-D-Ala carboxypeptidase" evidence="14">
    <location>
        <begin position="22"/>
        <end position="383"/>
    </location>
</feature>
<evidence type="ECO:0000256" key="10">
    <source>
        <dbReference type="ARBA" id="ARBA00022984"/>
    </source>
</evidence>
<dbReference type="PANTHER" id="PTHR21581:SF6">
    <property type="entry name" value="TRAFFICKING PROTEIN PARTICLE COMPLEX SUBUNIT 12"/>
    <property type="match status" value="1"/>
</dbReference>
<dbReference type="GO" id="GO:0004180">
    <property type="term" value="F:carboxypeptidase activity"/>
    <property type="evidence" value="ECO:0007669"/>
    <property type="project" value="UniProtKB-KW"/>
</dbReference>
<evidence type="ECO:0000256" key="13">
    <source>
        <dbReference type="RuleBase" id="RU004016"/>
    </source>
</evidence>
<dbReference type="InterPro" id="IPR012907">
    <property type="entry name" value="Peptidase_S11_C"/>
</dbReference>
<organism evidence="16 17">
    <name type="scientific">Pelagibacter ubique</name>
    <dbReference type="NCBI Taxonomy" id="198252"/>
    <lineage>
        <taxon>Bacteria</taxon>
        <taxon>Pseudomonadati</taxon>
        <taxon>Pseudomonadota</taxon>
        <taxon>Alphaproteobacteria</taxon>
        <taxon>Candidatus Pelagibacterales</taxon>
        <taxon>Candidatus Pelagibacteraceae</taxon>
        <taxon>Candidatus Pelagibacter</taxon>
    </lineage>
</organism>
<dbReference type="InterPro" id="IPR012338">
    <property type="entry name" value="Beta-lactam/transpept-like"/>
</dbReference>
<keyword evidence="6" id="KW-0645">Protease</keyword>
<dbReference type="Proteomes" id="UP001166004">
    <property type="component" value="Unassembled WGS sequence"/>
</dbReference>
<evidence type="ECO:0000259" key="15">
    <source>
        <dbReference type="SMART" id="SM00936"/>
    </source>
</evidence>
<dbReference type="Gene3D" id="3.40.710.10">
    <property type="entry name" value="DD-peptidase/beta-lactamase superfamily"/>
    <property type="match status" value="1"/>
</dbReference>
<evidence type="ECO:0000256" key="7">
    <source>
        <dbReference type="ARBA" id="ARBA00022729"/>
    </source>
</evidence>
<dbReference type="EMBL" id="LANA01000002">
    <property type="protein sequence ID" value="NMN68015.1"/>
    <property type="molecule type" value="Genomic_DNA"/>
</dbReference>
<evidence type="ECO:0000256" key="9">
    <source>
        <dbReference type="ARBA" id="ARBA00022960"/>
    </source>
</evidence>
<evidence type="ECO:0000313" key="16">
    <source>
        <dbReference type="EMBL" id="NMN68015.1"/>
    </source>
</evidence>
<comment type="function">
    <text evidence="1">Removes C-terminal D-alanyl residues from sugar-peptide cell wall precursors.</text>
</comment>
<evidence type="ECO:0000256" key="3">
    <source>
        <dbReference type="ARBA" id="ARBA00007164"/>
    </source>
</evidence>
<feature type="signal peptide" evidence="14">
    <location>
        <begin position="1"/>
        <end position="21"/>
    </location>
</feature>
<dbReference type="SMART" id="SM00936">
    <property type="entry name" value="PBP5_C"/>
    <property type="match status" value="1"/>
</dbReference>
<dbReference type="InterPro" id="IPR018044">
    <property type="entry name" value="Peptidase_S11"/>
</dbReference>